<evidence type="ECO:0000313" key="2">
    <source>
        <dbReference type="EMBL" id="PFG35511.1"/>
    </source>
</evidence>
<accession>A0A2A9EAB6</accession>
<feature type="region of interest" description="Disordered" evidence="1">
    <location>
        <begin position="198"/>
        <end position="245"/>
    </location>
</feature>
<feature type="compositionally biased region" description="Basic and acidic residues" evidence="1">
    <location>
        <begin position="7"/>
        <end position="16"/>
    </location>
</feature>
<dbReference type="Proteomes" id="UP000221394">
    <property type="component" value="Unassembled WGS sequence"/>
</dbReference>
<evidence type="ECO:0000256" key="1">
    <source>
        <dbReference type="SAM" id="MobiDB-lite"/>
    </source>
</evidence>
<keyword evidence="3" id="KW-1185">Reference proteome</keyword>
<protein>
    <submittedName>
        <fullName evidence="2">Uncharacterized protein DUF3710</fullName>
    </submittedName>
</protein>
<dbReference type="Pfam" id="PF12502">
    <property type="entry name" value="DUF3710"/>
    <property type="match status" value="1"/>
</dbReference>
<comment type="caution">
    <text evidence="2">The sequence shown here is derived from an EMBL/GenBank/DDBJ whole genome shotgun (WGS) entry which is preliminary data.</text>
</comment>
<gene>
    <name evidence="2" type="ORF">ATL41_0194</name>
</gene>
<dbReference type="EMBL" id="PDJH01000001">
    <property type="protein sequence ID" value="PFG35511.1"/>
    <property type="molecule type" value="Genomic_DNA"/>
</dbReference>
<dbReference type="RefSeq" id="WP_098456802.1">
    <property type="nucleotide sequence ID" value="NZ_PDJH01000001.1"/>
</dbReference>
<evidence type="ECO:0000313" key="3">
    <source>
        <dbReference type="Proteomes" id="UP000221394"/>
    </source>
</evidence>
<dbReference type="InterPro" id="IPR022183">
    <property type="entry name" value="DUF3710"/>
</dbReference>
<proteinExistence type="predicted"/>
<reference evidence="2 3" key="1">
    <citation type="submission" date="2017-10" db="EMBL/GenBank/DDBJ databases">
        <title>Sequencing the genomes of 1000 actinobacteria strains.</title>
        <authorList>
            <person name="Klenk H.-P."/>
        </authorList>
    </citation>
    <scope>NUCLEOTIDE SEQUENCE [LARGE SCALE GENOMIC DNA]</scope>
    <source>
        <strain evidence="2 3">DSM 21574</strain>
    </source>
</reference>
<dbReference type="AlphaFoldDB" id="A0A2A9EAB6"/>
<feature type="region of interest" description="Disordered" evidence="1">
    <location>
        <begin position="1"/>
        <end position="40"/>
    </location>
</feature>
<sequence length="245" mass="26766">MGLFGRRVKEQPREELPDAEATAAEETEPRPEHGPWDITQVDEPTAGRVDLGSILLPGVQGMQVRMELDKATQAVTGVSVMVDSSVLQIQAFAAPRVAGIWDEIRDEIRESLTTQGATVDDIPGRFGRELFVKAPAKDGEGKDVVRVIRFLGVDGPRWFLRGVLTGKATVDPQAAGLMEALFSQVVVVRDEKARAPRELLPLHLPDQPEMKQVDEPAGEPETPAEKAATPDLNPLERGPEITETR</sequence>
<name>A0A2A9EAB6_9MICO</name>
<dbReference type="OrthoDB" id="8480367at2"/>
<organism evidence="2 3">
    <name type="scientific">Flavimobilis soli</name>
    <dbReference type="NCBI Taxonomy" id="442709"/>
    <lineage>
        <taxon>Bacteria</taxon>
        <taxon>Bacillati</taxon>
        <taxon>Actinomycetota</taxon>
        <taxon>Actinomycetes</taxon>
        <taxon>Micrococcales</taxon>
        <taxon>Jonesiaceae</taxon>
        <taxon>Flavimobilis</taxon>
    </lineage>
</organism>